<sequence>MDPKPGYVVIAYERGAPVCEVATAGEPLTVLEAPHFARELRREFPGAVVATLPAGSYVP</sequence>
<gene>
    <name evidence="1" type="ORF">AN218_18560</name>
</gene>
<comment type="caution">
    <text evidence="1">The sequence shown here is derived from an EMBL/GenBank/DDBJ whole genome shotgun (WGS) entry which is preliminary data.</text>
</comment>
<evidence type="ECO:0000313" key="1">
    <source>
        <dbReference type="EMBL" id="OEV10222.1"/>
    </source>
</evidence>
<keyword evidence="2" id="KW-1185">Reference proteome</keyword>
<evidence type="ECO:0000313" key="2">
    <source>
        <dbReference type="Proteomes" id="UP000176005"/>
    </source>
</evidence>
<accession>A0A1E7L239</accession>
<dbReference type="EMBL" id="LJGW01000314">
    <property type="protein sequence ID" value="OEV10222.1"/>
    <property type="molecule type" value="Genomic_DNA"/>
</dbReference>
<dbReference type="Proteomes" id="UP000176005">
    <property type="component" value="Unassembled WGS sequence"/>
</dbReference>
<reference evidence="1 2" key="1">
    <citation type="journal article" date="2016" name="Front. Microbiol.">
        <title>Comparative Genomics Analysis of Streptomyces Species Reveals Their Adaptation to the Marine Environment and Their Diversity at the Genomic Level.</title>
        <authorList>
            <person name="Tian X."/>
            <person name="Zhang Z."/>
            <person name="Yang T."/>
            <person name="Chen M."/>
            <person name="Li J."/>
            <person name="Chen F."/>
            <person name="Yang J."/>
            <person name="Li W."/>
            <person name="Zhang B."/>
            <person name="Zhang Z."/>
            <person name="Wu J."/>
            <person name="Zhang C."/>
            <person name="Long L."/>
            <person name="Xiao J."/>
        </authorList>
    </citation>
    <scope>NUCLEOTIDE SEQUENCE [LARGE SCALE GENOMIC DNA]</scope>
    <source>
        <strain evidence="1 2">SCSIO 10429</strain>
    </source>
</reference>
<proteinExistence type="predicted"/>
<dbReference type="AlphaFoldDB" id="A0A1E7L239"/>
<organism evidence="1 2">
    <name type="scientific">Streptomyces nanshensis</name>
    <dbReference type="NCBI Taxonomy" id="518642"/>
    <lineage>
        <taxon>Bacteria</taxon>
        <taxon>Bacillati</taxon>
        <taxon>Actinomycetota</taxon>
        <taxon>Actinomycetes</taxon>
        <taxon>Kitasatosporales</taxon>
        <taxon>Streptomycetaceae</taxon>
        <taxon>Streptomyces</taxon>
    </lineage>
</organism>
<name>A0A1E7L239_9ACTN</name>
<protein>
    <submittedName>
        <fullName evidence="1">Uncharacterized protein</fullName>
    </submittedName>
</protein>